<dbReference type="EMBL" id="VWXT01000231">
    <property type="protein sequence ID" value="KAA6178630.1"/>
    <property type="molecule type" value="Genomic_DNA"/>
</dbReference>
<evidence type="ECO:0000313" key="2">
    <source>
        <dbReference type="Proteomes" id="UP000323909"/>
    </source>
</evidence>
<dbReference type="Proteomes" id="UP000323909">
    <property type="component" value="Unassembled WGS sequence"/>
</dbReference>
<evidence type="ECO:0000313" key="1">
    <source>
        <dbReference type="EMBL" id="KAA6178630.1"/>
    </source>
</evidence>
<sequence length="59" mass="7005">MIKYQHRRHSGLGTEWRVENKYHVMLEVGRLKDYRHPAEERSLITLELARPGGLPLPRL</sequence>
<gene>
    <name evidence="1" type="ORF">F3K53_14990</name>
</gene>
<comment type="caution">
    <text evidence="1">The sequence shown here is derived from an EMBL/GenBank/DDBJ whole genome shotgun (WGS) entry which is preliminary data.</text>
</comment>
<reference evidence="1 2" key="1">
    <citation type="submission" date="2019-09" db="EMBL/GenBank/DDBJ databases">
        <title>Genomic sequencing of 4 copper resistant soil isolates.</title>
        <authorList>
            <person name="Havryliuk O."/>
        </authorList>
    </citation>
    <scope>NUCLEOTIDE SEQUENCE [LARGE SCALE GENOMIC DNA]</scope>
    <source>
        <strain evidence="1 2">UKR4</strain>
    </source>
</reference>
<dbReference type="AlphaFoldDB" id="A0A5M8F4M7"/>
<accession>A0A5M8F4M7</accession>
<proteinExistence type="predicted"/>
<name>A0A5M8F4M7_PSEVE</name>
<protein>
    <submittedName>
        <fullName evidence="1">Uncharacterized protein</fullName>
    </submittedName>
</protein>
<organism evidence="1 2">
    <name type="scientific">Pseudomonas veronii</name>
    <dbReference type="NCBI Taxonomy" id="76761"/>
    <lineage>
        <taxon>Bacteria</taxon>
        <taxon>Pseudomonadati</taxon>
        <taxon>Pseudomonadota</taxon>
        <taxon>Gammaproteobacteria</taxon>
        <taxon>Pseudomonadales</taxon>
        <taxon>Pseudomonadaceae</taxon>
        <taxon>Pseudomonas</taxon>
    </lineage>
</organism>